<proteinExistence type="predicted"/>
<feature type="compositionally biased region" description="Basic and acidic residues" evidence="1">
    <location>
        <begin position="344"/>
        <end position="369"/>
    </location>
</feature>
<organism evidence="2 3">
    <name type="scientific">Kutzneria buriramensis</name>
    <dbReference type="NCBI Taxonomy" id="1045776"/>
    <lineage>
        <taxon>Bacteria</taxon>
        <taxon>Bacillati</taxon>
        <taxon>Actinomycetota</taxon>
        <taxon>Actinomycetes</taxon>
        <taxon>Pseudonocardiales</taxon>
        <taxon>Pseudonocardiaceae</taxon>
        <taxon>Kutzneria</taxon>
    </lineage>
</organism>
<feature type="region of interest" description="Disordered" evidence="1">
    <location>
        <begin position="1"/>
        <end position="24"/>
    </location>
</feature>
<name>A0A3E0HQ11_9PSEU</name>
<evidence type="ECO:0000313" key="3">
    <source>
        <dbReference type="Proteomes" id="UP000256269"/>
    </source>
</evidence>
<reference evidence="2 3" key="1">
    <citation type="submission" date="2018-08" db="EMBL/GenBank/DDBJ databases">
        <title>Genomic Encyclopedia of Archaeal and Bacterial Type Strains, Phase II (KMG-II): from individual species to whole genera.</title>
        <authorList>
            <person name="Goeker M."/>
        </authorList>
    </citation>
    <scope>NUCLEOTIDE SEQUENCE [LARGE SCALE GENOMIC DNA]</scope>
    <source>
        <strain evidence="2 3">DSM 45791</strain>
    </source>
</reference>
<protein>
    <recommendedName>
        <fullName evidence="4">Type VII secretion system (Wss) protein ESAT-6</fullName>
    </recommendedName>
</protein>
<accession>A0A3E0HQ11</accession>
<dbReference type="OrthoDB" id="4763957at2"/>
<dbReference type="RefSeq" id="WP_116175266.1">
    <property type="nucleotide sequence ID" value="NZ_CP144375.1"/>
</dbReference>
<dbReference type="Proteomes" id="UP000256269">
    <property type="component" value="Unassembled WGS sequence"/>
</dbReference>
<keyword evidence="3" id="KW-1185">Reference proteome</keyword>
<evidence type="ECO:0000256" key="1">
    <source>
        <dbReference type="SAM" id="MobiDB-lite"/>
    </source>
</evidence>
<comment type="caution">
    <text evidence="2">The sequence shown here is derived from an EMBL/GenBank/DDBJ whole genome shotgun (WGS) entry which is preliminary data.</text>
</comment>
<evidence type="ECO:0000313" key="2">
    <source>
        <dbReference type="EMBL" id="REH48508.1"/>
    </source>
</evidence>
<feature type="region of interest" description="Disordered" evidence="1">
    <location>
        <begin position="326"/>
        <end position="378"/>
    </location>
</feature>
<evidence type="ECO:0008006" key="4">
    <source>
        <dbReference type="Google" id="ProtNLM"/>
    </source>
</evidence>
<gene>
    <name evidence="2" type="ORF">BCF44_105367</name>
</gene>
<dbReference type="AlphaFoldDB" id="A0A3E0HQ11"/>
<dbReference type="EMBL" id="QUNO01000005">
    <property type="protein sequence ID" value="REH48508.1"/>
    <property type="molecule type" value="Genomic_DNA"/>
</dbReference>
<sequence>MATETMPDLKGEAPAESPTSGFDGSGIFSDVANTAKDVAGGDALGMAMDGAASALDTLGFVEDPLGSLLSAGIGWLIEHVEFLRKPLDLLAGNPGEIAAQAATWTNIGAEMKKIGEDYLKSIESDIPQWKSGAAESYRAKGKELAEALSAFSEAADGAAGGITLGGVLVGTERGIIRDLVSTFIGKMIERAIIALAASWCTFGGTIAAFIADAVAEGSIVAGKCASRISKVLNDLAQLANKFGKLGHAIESLALKMKSFAKDAGQLAGKVKAAKPAWKEAGEQFGKDANKFIRGKAGESVVKSVDEGQSLGDFAKDTIKDGLREQFTTGEDGDKFPAGLTEAGRQSHEAKDHTEEANESAEKMVEKQEYPSRSGSLAE</sequence>